<dbReference type="RefSeq" id="WP_000155448.1">
    <property type="nucleotide sequence ID" value="NZ_CP187290.1"/>
</dbReference>
<sequence>MTIRFGDLYEEILAIEDAMQRMRDDIASSDCSSITKCRLEIELEMLEQKLYELERTNIDFELLNFVTIIESIERCFNCIDIPGELSHDIAHVPYDTASNCGGKKRQLSLKDIELIKVFEMSTRKPDKRPNVFEFVKSAMPYKILTIASEKYIVSYDSLRNGIAVKGFNRQTGESVTNFGNISRIDVKLNDSARQKYGVEWVTACKVLLTTPTPMVSIAPLSLAIDGNPSTMPRVEYTNEAEVEMVFQFFV</sequence>
<evidence type="ECO:0000313" key="1">
    <source>
        <dbReference type="EMBL" id="QEF16464.1"/>
    </source>
</evidence>
<protein>
    <submittedName>
        <fullName evidence="1">Uncharacterized protein</fullName>
    </submittedName>
</protein>
<dbReference type="EMBL" id="CP042874">
    <property type="protein sequence ID" value="QEF16464.1"/>
    <property type="molecule type" value="Genomic_DNA"/>
</dbReference>
<organism evidence="1">
    <name type="scientific">Bacillus cereus</name>
    <dbReference type="NCBI Taxonomy" id="1396"/>
    <lineage>
        <taxon>Bacteria</taxon>
        <taxon>Bacillati</taxon>
        <taxon>Bacillota</taxon>
        <taxon>Bacilli</taxon>
        <taxon>Bacillales</taxon>
        <taxon>Bacillaceae</taxon>
        <taxon>Bacillus</taxon>
        <taxon>Bacillus cereus group</taxon>
    </lineage>
</organism>
<proteinExistence type="predicted"/>
<gene>
    <name evidence="1" type="ORF">FRY47_08800</name>
</gene>
<dbReference type="AlphaFoldDB" id="A0A5B9HLR4"/>
<reference evidence="1" key="1">
    <citation type="submission" date="2019-08" db="EMBL/GenBank/DDBJ databases">
        <title>Antibiosis Participates in the Biocontrol of Bucillus cereus 0-9 Against Rice Sheath Blight.</title>
        <authorList>
            <person name="Wang G."/>
            <person name="Liu F."/>
        </authorList>
    </citation>
    <scope>NUCLEOTIDE SEQUENCE</scope>
    <source>
        <strain evidence="1">09</strain>
    </source>
</reference>
<accession>A0A5B9HLR4</accession>
<name>A0A5B9HLR4_BACCE</name>